<evidence type="ECO:0000313" key="2">
    <source>
        <dbReference type="Proteomes" id="UP000436088"/>
    </source>
</evidence>
<gene>
    <name evidence="1" type="ORF">F3Y22_tig00112864pilonHSYRG00162</name>
</gene>
<reference evidence="1" key="1">
    <citation type="submission" date="2019-09" db="EMBL/GenBank/DDBJ databases">
        <title>Draft genome information of white flower Hibiscus syriacus.</title>
        <authorList>
            <person name="Kim Y.-M."/>
        </authorList>
    </citation>
    <scope>NUCLEOTIDE SEQUENCE [LARGE SCALE GENOMIC DNA]</scope>
    <source>
        <strain evidence="1">YM2019G1</strain>
    </source>
</reference>
<comment type="caution">
    <text evidence="1">The sequence shown here is derived from an EMBL/GenBank/DDBJ whole genome shotgun (WGS) entry which is preliminary data.</text>
</comment>
<dbReference type="AlphaFoldDB" id="A0A6A2WSQ0"/>
<accession>A0A6A2WSQ0</accession>
<protein>
    <submittedName>
        <fullName evidence="1">Uncharacterized protein</fullName>
    </submittedName>
</protein>
<evidence type="ECO:0000313" key="1">
    <source>
        <dbReference type="EMBL" id="KAE8663908.1"/>
    </source>
</evidence>
<organism evidence="1 2">
    <name type="scientific">Hibiscus syriacus</name>
    <name type="common">Rose of Sharon</name>
    <dbReference type="NCBI Taxonomy" id="106335"/>
    <lineage>
        <taxon>Eukaryota</taxon>
        <taxon>Viridiplantae</taxon>
        <taxon>Streptophyta</taxon>
        <taxon>Embryophyta</taxon>
        <taxon>Tracheophyta</taxon>
        <taxon>Spermatophyta</taxon>
        <taxon>Magnoliopsida</taxon>
        <taxon>eudicotyledons</taxon>
        <taxon>Gunneridae</taxon>
        <taxon>Pentapetalae</taxon>
        <taxon>rosids</taxon>
        <taxon>malvids</taxon>
        <taxon>Malvales</taxon>
        <taxon>Malvaceae</taxon>
        <taxon>Malvoideae</taxon>
        <taxon>Hibiscus</taxon>
    </lineage>
</organism>
<keyword evidence="2" id="KW-1185">Reference proteome</keyword>
<dbReference type="EMBL" id="VEPZ02001663">
    <property type="protein sequence ID" value="KAE8663908.1"/>
    <property type="molecule type" value="Genomic_DNA"/>
</dbReference>
<sequence>MEQKISSGYDEVRRCHWVTKNSEILKIRDLYRESCLGFVPENAAKMGDKGINKISSNKAMMLIGPVIVYSFMQLPTDDRPSGRCSRNNECVTLAERPWRHI</sequence>
<dbReference type="Proteomes" id="UP000436088">
    <property type="component" value="Unassembled WGS sequence"/>
</dbReference>
<name>A0A6A2WSQ0_HIBSY</name>
<proteinExistence type="predicted"/>